<dbReference type="InterPro" id="IPR027417">
    <property type="entry name" value="P-loop_NTPase"/>
</dbReference>
<dbReference type="PANTHER" id="PTHR43776">
    <property type="entry name" value="TRANSPORT ATP-BINDING PROTEIN"/>
    <property type="match status" value="1"/>
</dbReference>
<accession>A0A2K9DVH6</accession>
<evidence type="ECO:0000256" key="2">
    <source>
        <dbReference type="ARBA" id="ARBA00022448"/>
    </source>
</evidence>
<comment type="similarity">
    <text evidence="1">Belongs to the ABC transporter superfamily.</text>
</comment>
<gene>
    <name evidence="5" type="ORF">CXR34_10210</name>
</gene>
<proteinExistence type="inferred from homology"/>
<dbReference type="RefSeq" id="WP_101306316.1">
    <property type="nucleotide sequence ID" value="NZ_CP025299.1"/>
</dbReference>
<dbReference type="Gene3D" id="3.40.50.300">
    <property type="entry name" value="P-loop containing nucleotide triphosphate hydrolases"/>
    <property type="match status" value="1"/>
</dbReference>
<protein>
    <submittedName>
        <fullName evidence="5">ABC transporter ATP-binding protein</fullName>
    </submittedName>
</protein>
<sequence>MPRRSSLDAVTAAVRCDDLSVARGGVRVVDGVSVRLDAGRALAVMGATGAGKSSLAALLAGTDDGSLTVVGGDAWVDGTPIRKKGRAARVRAYYTGYVPQRAGADLPARLTVGEVIGEPITSRDRRVNQRALAVRVASLLDEFELPLGAAARYPYELSSGMRQRVAIARALVLQPRVFIGDDPYANLDLEVRQAVRDALLRRRDESGMAILMVTNDAEAVREIDADVLVLRGGRPVAYGHGTADLLWTPDGGVRLVS</sequence>
<evidence type="ECO:0000313" key="6">
    <source>
        <dbReference type="Proteomes" id="UP000233276"/>
    </source>
</evidence>
<dbReference type="GO" id="GO:0016887">
    <property type="term" value="F:ATP hydrolysis activity"/>
    <property type="evidence" value="ECO:0007669"/>
    <property type="project" value="InterPro"/>
</dbReference>
<dbReference type="PROSITE" id="PS50893">
    <property type="entry name" value="ABC_TRANSPORTER_2"/>
    <property type="match status" value="1"/>
</dbReference>
<evidence type="ECO:0000313" key="5">
    <source>
        <dbReference type="EMBL" id="AUG29784.1"/>
    </source>
</evidence>
<dbReference type="PANTHER" id="PTHR43776:SF7">
    <property type="entry name" value="D,D-DIPEPTIDE TRANSPORT ATP-BINDING PROTEIN DDPF-RELATED"/>
    <property type="match status" value="1"/>
</dbReference>
<name>A0A2K9DVH6_9MICO</name>
<dbReference type="PROSITE" id="PS00211">
    <property type="entry name" value="ABC_TRANSPORTER_1"/>
    <property type="match status" value="1"/>
</dbReference>
<dbReference type="InterPro" id="IPR003593">
    <property type="entry name" value="AAA+_ATPase"/>
</dbReference>
<dbReference type="GO" id="GO:0005524">
    <property type="term" value="F:ATP binding"/>
    <property type="evidence" value="ECO:0007669"/>
    <property type="project" value="UniProtKB-KW"/>
</dbReference>
<evidence type="ECO:0000256" key="3">
    <source>
        <dbReference type="ARBA" id="ARBA00022741"/>
    </source>
</evidence>
<dbReference type="SMART" id="SM00382">
    <property type="entry name" value="AAA"/>
    <property type="match status" value="1"/>
</dbReference>
<dbReference type="KEGG" id="mhos:CXR34_10210"/>
<reference evidence="5 6" key="1">
    <citation type="submission" date="2017-12" db="EMBL/GenBank/DDBJ databases">
        <title>Isolation and characterization of estrogens degradatiion strain Microbacterium hominis SJTG1.</title>
        <authorList>
            <person name="Xiong W."/>
            <person name="Yin C."/>
            <person name="Zheng D."/>
            <person name="Liang R."/>
        </authorList>
    </citation>
    <scope>NUCLEOTIDE SEQUENCE [LARGE SCALE GENOMIC DNA]</scope>
    <source>
        <strain evidence="5 6">SJTG1</strain>
    </source>
</reference>
<keyword evidence="4 5" id="KW-0067">ATP-binding</keyword>
<organism evidence="5 6">
    <name type="scientific">Microbacterium hominis</name>
    <dbReference type="NCBI Taxonomy" id="162426"/>
    <lineage>
        <taxon>Bacteria</taxon>
        <taxon>Bacillati</taxon>
        <taxon>Actinomycetota</taxon>
        <taxon>Actinomycetes</taxon>
        <taxon>Micrococcales</taxon>
        <taxon>Microbacteriaceae</taxon>
        <taxon>Microbacterium</taxon>
    </lineage>
</organism>
<dbReference type="Proteomes" id="UP000233276">
    <property type="component" value="Chromosome"/>
</dbReference>
<dbReference type="GO" id="GO:0055085">
    <property type="term" value="P:transmembrane transport"/>
    <property type="evidence" value="ECO:0007669"/>
    <property type="project" value="UniProtKB-ARBA"/>
</dbReference>
<keyword evidence="2" id="KW-0813">Transport</keyword>
<dbReference type="SUPFAM" id="SSF52540">
    <property type="entry name" value="P-loop containing nucleoside triphosphate hydrolases"/>
    <property type="match status" value="1"/>
</dbReference>
<evidence type="ECO:0000256" key="1">
    <source>
        <dbReference type="ARBA" id="ARBA00005417"/>
    </source>
</evidence>
<dbReference type="InterPro" id="IPR003439">
    <property type="entry name" value="ABC_transporter-like_ATP-bd"/>
</dbReference>
<dbReference type="InterPro" id="IPR050319">
    <property type="entry name" value="ABC_transp_ATP-bind"/>
</dbReference>
<dbReference type="InterPro" id="IPR017871">
    <property type="entry name" value="ABC_transporter-like_CS"/>
</dbReference>
<dbReference type="AlphaFoldDB" id="A0A2K9DVH6"/>
<dbReference type="EMBL" id="CP025299">
    <property type="protein sequence ID" value="AUG29784.1"/>
    <property type="molecule type" value="Genomic_DNA"/>
</dbReference>
<dbReference type="Pfam" id="PF00005">
    <property type="entry name" value="ABC_tran"/>
    <property type="match status" value="1"/>
</dbReference>
<evidence type="ECO:0000256" key="4">
    <source>
        <dbReference type="ARBA" id="ARBA00022840"/>
    </source>
</evidence>
<keyword evidence="3" id="KW-0547">Nucleotide-binding</keyword>